<evidence type="ECO:0000313" key="3">
    <source>
        <dbReference type="EMBL" id="SMG52149.1"/>
    </source>
</evidence>
<protein>
    <submittedName>
        <fullName evidence="3">Uncharacterized protein</fullName>
    </submittedName>
</protein>
<gene>
    <name evidence="3" type="ORF">SAMN05661096_03875</name>
</gene>
<dbReference type="SUPFAM" id="SSF53335">
    <property type="entry name" value="S-adenosyl-L-methionine-dependent methyltransferases"/>
    <property type="match status" value="1"/>
</dbReference>
<dbReference type="STRING" id="1028.SAMN05661096_03875"/>
<evidence type="ECO:0000313" key="4">
    <source>
        <dbReference type="Proteomes" id="UP000193804"/>
    </source>
</evidence>
<dbReference type="AlphaFoldDB" id="A0A1X7LG58"/>
<dbReference type="Pfam" id="PF18096">
    <property type="entry name" value="Thump_like"/>
    <property type="match status" value="1"/>
</dbReference>
<dbReference type="Gene3D" id="1.10.10.1110">
    <property type="entry name" value="Methyltransferase PG1098, N-terminal domain"/>
    <property type="match status" value="1"/>
</dbReference>
<dbReference type="InterPro" id="IPR054168">
    <property type="entry name" value="PG_1098_Fer"/>
</dbReference>
<evidence type="ECO:0000259" key="2">
    <source>
        <dbReference type="Pfam" id="PF22013"/>
    </source>
</evidence>
<keyword evidence="4" id="KW-1185">Reference proteome</keyword>
<dbReference type="Pfam" id="PF22013">
    <property type="entry name" value="PG_1098_Fer"/>
    <property type="match status" value="1"/>
</dbReference>
<dbReference type="EMBL" id="FXAW01000010">
    <property type="protein sequence ID" value="SMG52149.1"/>
    <property type="molecule type" value="Genomic_DNA"/>
</dbReference>
<dbReference type="Gene3D" id="3.40.50.150">
    <property type="entry name" value="Vaccinia Virus protein VP39"/>
    <property type="match status" value="1"/>
</dbReference>
<organism evidence="3 4">
    <name type="scientific">Marivirga sericea</name>
    <dbReference type="NCBI Taxonomy" id="1028"/>
    <lineage>
        <taxon>Bacteria</taxon>
        <taxon>Pseudomonadati</taxon>
        <taxon>Bacteroidota</taxon>
        <taxon>Cytophagia</taxon>
        <taxon>Cytophagales</taxon>
        <taxon>Marivirgaceae</taxon>
        <taxon>Marivirga</taxon>
    </lineage>
</organism>
<dbReference type="RefSeq" id="WP_085518994.1">
    <property type="nucleotide sequence ID" value="NZ_FXAW01000010.1"/>
</dbReference>
<reference evidence="4" key="1">
    <citation type="submission" date="2017-04" db="EMBL/GenBank/DDBJ databases">
        <authorList>
            <person name="Varghese N."/>
            <person name="Submissions S."/>
        </authorList>
    </citation>
    <scope>NUCLEOTIDE SEQUENCE [LARGE SCALE GENOMIC DNA]</scope>
    <source>
        <strain evidence="4">DSM 4125</strain>
    </source>
</reference>
<name>A0A1X7LG58_9BACT</name>
<feature type="domain" description="THUMP-like" evidence="1">
    <location>
        <begin position="324"/>
        <end position="394"/>
    </location>
</feature>
<sequence length="395" mass="44949">MELNVNKEENWKFIKDHEQDDPAHLVLKQKQFPDLPLKELVAQIASRQKAKTKLPEWFSEKVWFPPKLSLEQSSSEATAKFKASLISGNCFADLTGGFGIDSYYLSQNFKQSHYIEQQAELCQLARHNFGELKAAIVVHHTESEAYLNTIRQPLDWIYLDPARRGDRNQKVFLWEDCNPNLVALLPELFEKANNVMVKAAPMQDISRAIAELEYKVKEVFIIEWQNEVKELLYLLSKEAVANSEIHAVQLSENGMPIFSFTGNKLTEAESLISFEMPQQYLYEPCPAMMKAGLFKQLAAKYGISKLHPNTQLFTSDILIADFPGRAFKILHSIPVQKKELKKVQADLKANLSTRNFPMPIAQLKKKLGLKDGGDRYLFATTLKDGGKGLLVCDKL</sequence>
<feature type="domain" description="PG-1098 ferredoxin-like" evidence="2">
    <location>
        <begin position="280"/>
        <end position="323"/>
    </location>
</feature>
<evidence type="ECO:0000259" key="1">
    <source>
        <dbReference type="Pfam" id="PF18096"/>
    </source>
</evidence>
<dbReference type="InterPro" id="IPR041497">
    <property type="entry name" value="Thump-like"/>
</dbReference>
<proteinExistence type="predicted"/>
<dbReference type="Proteomes" id="UP000193804">
    <property type="component" value="Unassembled WGS sequence"/>
</dbReference>
<dbReference type="InterPro" id="IPR029063">
    <property type="entry name" value="SAM-dependent_MTases_sf"/>
</dbReference>
<accession>A0A1X7LG58</accession>
<dbReference type="OrthoDB" id="1000417at2"/>